<evidence type="ECO:0000313" key="2">
    <source>
        <dbReference type="Proteomes" id="UP000356253"/>
    </source>
</evidence>
<dbReference type="EMBL" id="CABVMM010000003">
    <property type="protein sequence ID" value="VVU99577.1"/>
    <property type="molecule type" value="Genomic_DNA"/>
</dbReference>
<protein>
    <submittedName>
        <fullName evidence="1">Uncharacterized protein</fullName>
    </submittedName>
</protein>
<keyword evidence="2" id="KW-1185">Reference proteome</keyword>
<accession>A0AC61Y624</accession>
<organism evidence="1 2">
    <name type="scientific">Mesonia oceanica</name>
    <dbReference type="NCBI Taxonomy" id="2687242"/>
    <lineage>
        <taxon>Bacteria</taxon>
        <taxon>Pseudomonadati</taxon>
        <taxon>Bacteroidota</taxon>
        <taxon>Flavobacteriia</taxon>
        <taxon>Flavobacteriales</taxon>
        <taxon>Flavobacteriaceae</taxon>
        <taxon>Mesonia</taxon>
    </lineage>
</organism>
<dbReference type="Proteomes" id="UP000356253">
    <property type="component" value="Unassembled WGS sequence"/>
</dbReference>
<gene>
    <name evidence="1" type="ORF">FVB9532_00832</name>
</gene>
<evidence type="ECO:0000313" key="1">
    <source>
        <dbReference type="EMBL" id="VVU99577.1"/>
    </source>
</evidence>
<reference evidence="1" key="1">
    <citation type="submission" date="2019-09" db="EMBL/GenBank/DDBJ databases">
        <authorList>
            <person name="Rodrigo-Torres L."/>
            <person name="Arahal R. D."/>
            <person name="Lucena T."/>
        </authorList>
    </citation>
    <scope>NUCLEOTIDE SEQUENCE</scope>
    <source>
        <strain evidence="1">ISS653</strain>
    </source>
</reference>
<name>A0AC61Y624_9FLAO</name>
<comment type="caution">
    <text evidence="1">The sequence shown here is derived from an EMBL/GenBank/DDBJ whole genome shotgun (WGS) entry which is preliminary data.</text>
</comment>
<sequence length="203" mass="23611">MKGIVFTEFLEMVEEKFGIEKVDHIINHSKLPSKGSYTTVGTYDFMEMQQLLFHLSNLTQIPINDLIYNYGLYFFKTLTDHHPYIFQHYKSPIDLVESIEDHIHVQVRKIYPDAELPSFKIIDKSSECLSLLYKSERSMYMFAKALMEKTFEYYQENVDINFELLNEKGSEVKFTIISHGGVIEENRNIGASRTAGKKCPAKS</sequence>
<proteinExistence type="predicted"/>